<feature type="domain" description="Metallo-beta-lactamase" evidence="2">
    <location>
        <begin position="95"/>
        <end position="292"/>
    </location>
</feature>
<keyword evidence="4" id="KW-1185">Reference proteome</keyword>
<feature type="transmembrane region" description="Helical" evidence="1">
    <location>
        <begin position="6"/>
        <end position="24"/>
    </location>
</feature>
<dbReference type="PANTHER" id="PTHR15032">
    <property type="entry name" value="N-ACYL-PHOSPHATIDYLETHANOLAMINE-HYDROLYZING PHOSPHOLIPASE D"/>
    <property type="match status" value="1"/>
</dbReference>
<keyword evidence="1" id="KW-0812">Transmembrane</keyword>
<evidence type="ECO:0000313" key="3">
    <source>
        <dbReference type="EMBL" id="WPX97829.1"/>
    </source>
</evidence>
<evidence type="ECO:0000259" key="2">
    <source>
        <dbReference type="Pfam" id="PF12706"/>
    </source>
</evidence>
<dbReference type="Gene3D" id="3.60.15.10">
    <property type="entry name" value="Ribonuclease Z/Hydroxyacylglutathione hydrolase-like"/>
    <property type="match status" value="1"/>
</dbReference>
<keyword evidence="1" id="KW-1133">Transmembrane helix</keyword>
<keyword evidence="3" id="KW-0378">Hydrolase</keyword>
<dbReference type="SUPFAM" id="SSF56281">
    <property type="entry name" value="Metallo-hydrolase/oxidoreductase"/>
    <property type="match status" value="1"/>
</dbReference>
<dbReference type="Pfam" id="PF12706">
    <property type="entry name" value="Lactamase_B_2"/>
    <property type="match status" value="1"/>
</dbReference>
<dbReference type="GO" id="GO:0016787">
    <property type="term" value="F:hydrolase activity"/>
    <property type="evidence" value="ECO:0007669"/>
    <property type="project" value="UniProtKB-KW"/>
</dbReference>
<reference evidence="3" key="1">
    <citation type="submission" date="2022-10" db="EMBL/GenBank/DDBJ databases">
        <title>Host association and intracellularity evolved multiple times independently in the Rickettsiales.</title>
        <authorList>
            <person name="Castelli M."/>
            <person name="Nardi T."/>
            <person name="Gammuto L."/>
            <person name="Bellinzona G."/>
            <person name="Sabaneyeva E."/>
            <person name="Potekhin A."/>
            <person name="Serra V."/>
            <person name="Petroni G."/>
            <person name="Sassera D."/>
        </authorList>
    </citation>
    <scope>NUCLEOTIDE SEQUENCE [LARGE SCALE GENOMIC DNA]</scope>
    <source>
        <strain evidence="3">US_Bl 11III1</strain>
    </source>
</reference>
<gene>
    <name evidence="3" type="ORF">Fokcrypt_00350</name>
</gene>
<dbReference type="EMBL" id="CP110343">
    <property type="protein sequence ID" value="WPX97829.1"/>
    <property type="molecule type" value="Genomic_DNA"/>
</dbReference>
<evidence type="ECO:0000256" key="1">
    <source>
        <dbReference type="SAM" id="Phobius"/>
    </source>
</evidence>
<keyword evidence="1" id="KW-0472">Membrane</keyword>
<organism evidence="3 4">
    <name type="scientific">Candidatus Fokinia crypta</name>
    <dbReference type="NCBI Taxonomy" id="1920990"/>
    <lineage>
        <taxon>Bacteria</taxon>
        <taxon>Pseudomonadati</taxon>
        <taxon>Pseudomonadota</taxon>
        <taxon>Alphaproteobacteria</taxon>
        <taxon>Rickettsiales</taxon>
        <taxon>Candidatus Midichloriaceae</taxon>
        <taxon>Candidatus Fokinia</taxon>
    </lineage>
</organism>
<dbReference type="Proteomes" id="UP001325140">
    <property type="component" value="Chromosome"/>
</dbReference>
<accession>A0ABZ0US31</accession>
<dbReference type="InterPro" id="IPR024884">
    <property type="entry name" value="NAPE-PLD"/>
</dbReference>
<dbReference type="PIRSF" id="PIRSF038896">
    <property type="entry name" value="NAPE-PLD"/>
    <property type="match status" value="1"/>
</dbReference>
<protein>
    <submittedName>
        <fullName evidence="3">Metal-dependent hydrolase</fullName>
    </submittedName>
</protein>
<dbReference type="PANTHER" id="PTHR15032:SF4">
    <property type="entry name" value="N-ACYL-PHOSPHATIDYLETHANOLAMINE-HYDROLYZING PHOSPHOLIPASE D"/>
    <property type="match status" value="1"/>
</dbReference>
<proteinExistence type="predicted"/>
<dbReference type="InterPro" id="IPR001279">
    <property type="entry name" value="Metallo-B-lactamas"/>
</dbReference>
<evidence type="ECO:0000313" key="4">
    <source>
        <dbReference type="Proteomes" id="UP001325140"/>
    </source>
</evidence>
<dbReference type="InterPro" id="IPR036866">
    <property type="entry name" value="RibonucZ/Hydroxyglut_hydro"/>
</dbReference>
<name>A0ABZ0US31_9RICK</name>
<sequence>MFIKKLIKILIIVFFILCIVLVVYNTQFVRHKSKAYDNFSIVKHLIRNLTTKTVKWPDSMPNKFDLIPKSSVDGNEIKIFWVGHSTFLIQLMGLNILTDPIWSERATPWKCCGPKRVHKPGIQFNNLPHIDVVLISHNHYDHMDLDTIELLWNRDHPRIISLSGNDTVIHESNSKIKVETCELGQELAIKPNLSVIAEEALHWSSRYIIDANVALWGAFVIKAPIGNIYFAGDTAYGNHFLDMSRKYTSFRLALLPIGSSLPQVMGNPVHMSPFEAVLAFLDLNAQYGCSMHHMTFKMSNECYLCAKEDFDKAIKYNNVNPKRLRNLEIGESWSIPSS</sequence>
<dbReference type="RefSeq" id="WP_323722478.1">
    <property type="nucleotide sequence ID" value="NZ_CP110343.1"/>
</dbReference>